<gene>
    <name evidence="2" type="ORF">B0T15DRAFT_520726</name>
</gene>
<reference evidence="2" key="2">
    <citation type="submission" date="2023-06" db="EMBL/GenBank/DDBJ databases">
        <authorList>
            <consortium name="Lawrence Berkeley National Laboratory"/>
            <person name="Mondo S.J."/>
            <person name="Hensen N."/>
            <person name="Bonometti L."/>
            <person name="Westerberg I."/>
            <person name="Brannstrom I.O."/>
            <person name="Guillou S."/>
            <person name="Cros-Aarteil S."/>
            <person name="Calhoun S."/>
            <person name="Haridas S."/>
            <person name="Kuo A."/>
            <person name="Pangilinan J."/>
            <person name="Riley R."/>
            <person name="Labutti K."/>
            <person name="Andreopoulos B."/>
            <person name="Lipzen A."/>
            <person name="Chen C."/>
            <person name="Yanf M."/>
            <person name="Daum C."/>
            <person name="Ng V."/>
            <person name="Clum A."/>
            <person name="Steindorff A."/>
            <person name="Ohm R."/>
            <person name="Martin F."/>
            <person name="Silar P."/>
            <person name="Natvig D."/>
            <person name="Lalanne C."/>
            <person name="Gautier V."/>
            <person name="Ament-Velasquez S.L."/>
            <person name="Kruys A."/>
            <person name="Hutchinson M.I."/>
            <person name="Powell A.J."/>
            <person name="Barry K."/>
            <person name="Miller A.N."/>
            <person name="Grigoriev I.V."/>
            <person name="Debuchy R."/>
            <person name="Gladieux P."/>
            <person name="Thoren M.H."/>
            <person name="Johannesson H."/>
        </authorList>
    </citation>
    <scope>NUCLEOTIDE SEQUENCE</scope>
    <source>
        <strain evidence="2">CBS 333.67</strain>
    </source>
</reference>
<evidence type="ECO:0000256" key="1">
    <source>
        <dbReference type="SAM" id="MobiDB-lite"/>
    </source>
</evidence>
<proteinExistence type="predicted"/>
<keyword evidence="3" id="KW-1185">Reference proteome</keyword>
<dbReference type="Proteomes" id="UP001273166">
    <property type="component" value="Unassembled WGS sequence"/>
</dbReference>
<name>A0AAJ0H3M0_9PEZI</name>
<evidence type="ECO:0000313" key="3">
    <source>
        <dbReference type="Proteomes" id="UP001273166"/>
    </source>
</evidence>
<dbReference type="GeneID" id="87887350"/>
<feature type="region of interest" description="Disordered" evidence="1">
    <location>
        <begin position="406"/>
        <end position="484"/>
    </location>
</feature>
<accession>A0AAJ0H3M0</accession>
<dbReference type="EMBL" id="JAUDZG010000001">
    <property type="protein sequence ID" value="KAK3311186.1"/>
    <property type="molecule type" value="Genomic_DNA"/>
</dbReference>
<reference evidence="2" key="1">
    <citation type="journal article" date="2023" name="Mol. Phylogenet. Evol.">
        <title>Genome-scale phylogeny and comparative genomics of the fungal order Sordariales.</title>
        <authorList>
            <person name="Hensen N."/>
            <person name="Bonometti L."/>
            <person name="Westerberg I."/>
            <person name="Brannstrom I.O."/>
            <person name="Guillou S."/>
            <person name="Cros-Aarteil S."/>
            <person name="Calhoun S."/>
            <person name="Haridas S."/>
            <person name="Kuo A."/>
            <person name="Mondo S."/>
            <person name="Pangilinan J."/>
            <person name="Riley R."/>
            <person name="LaButti K."/>
            <person name="Andreopoulos B."/>
            <person name="Lipzen A."/>
            <person name="Chen C."/>
            <person name="Yan M."/>
            <person name="Daum C."/>
            <person name="Ng V."/>
            <person name="Clum A."/>
            <person name="Steindorff A."/>
            <person name="Ohm R.A."/>
            <person name="Martin F."/>
            <person name="Silar P."/>
            <person name="Natvig D.O."/>
            <person name="Lalanne C."/>
            <person name="Gautier V."/>
            <person name="Ament-Velasquez S.L."/>
            <person name="Kruys A."/>
            <person name="Hutchinson M.I."/>
            <person name="Powell A.J."/>
            <person name="Barry K."/>
            <person name="Miller A.N."/>
            <person name="Grigoriev I.V."/>
            <person name="Debuchy R."/>
            <person name="Gladieux P."/>
            <person name="Hiltunen Thoren M."/>
            <person name="Johannesson H."/>
        </authorList>
    </citation>
    <scope>NUCLEOTIDE SEQUENCE</scope>
    <source>
        <strain evidence="2">CBS 333.67</strain>
    </source>
</reference>
<dbReference type="RefSeq" id="XP_062726966.1">
    <property type="nucleotide sequence ID" value="XM_062868521.1"/>
</dbReference>
<dbReference type="AlphaFoldDB" id="A0AAJ0H3M0"/>
<feature type="compositionally biased region" description="Basic and acidic residues" evidence="1">
    <location>
        <begin position="475"/>
        <end position="484"/>
    </location>
</feature>
<sequence>MDGQGARPVLMTRVGKYGRCDYKRFDNIGSTLMRAGGGRIGKVEIDCRFLLTKSQWGVIGESRKPAGIIYLDLDFYQPADCRLESATITVILAEDDGEESRMQRRFHCPVQFTDDYGPKCMVGEESLVQTKEVKQRTPEMQFMGYGGGGLGINKEKIVQTRGRWNFSGHISSTKGSLWYNKLRWELQENSLEWQPTHSNLFHTAFALEHNATKFYMTVHVSGKLAKLSDQMKKQMKGWMKFGDNPSKHQEITTKIEWAESYSSPLRLDGIARGLHEKMRDANRAEVPEELPSARAASCYPAVPSQAQTPIMAQEPRPYLQNAQQQQSLRRRLELRAQAGVGRESSTAENPVQQHPPTVALEDLMTAAGFILQRATLSTTRPTRAEAGHVSEPPSSVTLVDSTVATEVGRQEPNPPVRSTSEPPSPVTPVRSAVVGEAEEEQGNGPVNDATVKATEEEGTGEEGNELVHHTSVSDSGKETFPEKRQGDRDWLGAGVTAVLLHWFGRCLLFLSLVGKVGVPLRPKSRTAGTGTGVESVRANRSKAAVLDDAWETRRVTLPPTRPANLRRTRLRGLRGRRGQRAYAYVNVNVEKGKTLF</sequence>
<protein>
    <submittedName>
        <fullName evidence="2">Uncharacterized protein</fullName>
    </submittedName>
</protein>
<feature type="compositionally biased region" description="Low complexity" evidence="1">
    <location>
        <begin position="416"/>
        <end position="431"/>
    </location>
</feature>
<organism evidence="2 3">
    <name type="scientific">Chaetomium strumarium</name>
    <dbReference type="NCBI Taxonomy" id="1170767"/>
    <lineage>
        <taxon>Eukaryota</taxon>
        <taxon>Fungi</taxon>
        <taxon>Dikarya</taxon>
        <taxon>Ascomycota</taxon>
        <taxon>Pezizomycotina</taxon>
        <taxon>Sordariomycetes</taxon>
        <taxon>Sordariomycetidae</taxon>
        <taxon>Sordariales</taxon>
        <taxon>Chaetomiaceae</taxon>
        <taxon>Chaetomium</taxon>
    </lineage>
</organism>
<evidence type="ECO:0000313" key="2">
    <source>
        <dbReference type="EMBL" id="KAK3311186.1"/>
    </source>
</evidence>
<comment type="caution">
    <text evidence="2">The sequence shown here is derived from an EMBL/GenBank/DDBJ whole genome shotgun (WGS) entry which is preliminary data.</text>
</comment>